<keyword evidence="8" id="KW-0472">Membrane</keyword>
<dbReference type="Proteomes" id="UP000608420">
    <property type="component" value="Unassembled WGS sequence"/>
</dbReference>
<feature type="compositionally biased region" description="Gly residues" evidence="7">
    <location>
        <begin position="1316"/>
        <end position="1334"/>
    </location>
</feature>
<feature type="chain" id="PRO_5046498754" description="Gram-positive cocci surface proteins LPxTG domain-containing protein" evidence="9">
    <location>
        <begin position="21"/>
        <end position="1453"/>
    </location>
</feature>
<evidence type="ECO:0000256" key="5">
    <source>
        <dbReference type="ARBA" id="ARBA00022729"/>
    </source>
</evidence>
<dbReference type="InterPro" id="IPR011252">
    <property type="entry name" value="Fibrogen-bd_dom1"/>
</dbReference>
<dbReference type="Pfam" id="PF17802">
    <property type="entry name" value="SpaA"/>
    <property type="match status" value="4"/>
</dbReference>
<dbReference type="PANTHER" id="PTHR36108:SF13">
    <property type="entry name" value="COLOSSIN-B-RELATED"/>
    <property type="match status" value="1"/>
</dbReference>
<dbReference type="SUPFAM" id="SSF49478">
    <property type="entry name" value="Cna protein B-type domain"/>
    <property type="match status" value="1"/>
</dbReference>
<dbReference type="Pfam" id="PF05737">
    <property type="entry name" value="Collagen_bind"/>
    <property type="match status" value="5"/>
</dbReference>
<evidence type="ECO:0000313" key="12">
    <source>
        <dbReference type="Proteomes" id="UP000608420"/>
    </source>
</evidence>
<organism evidence="11 12">
    <name type="scientific">Paenibacillus aceti</name>
    <dbReference type="NCBI Taxonomy" id="1820010"/>
    <lineage>
        <taxon>Bacteria</taxon>
        <taxon>Bacillati</taxon>
        <taxon>Bacillota</taxon>
        <taxon>Bacilli</taxon>
        <taxon>Bacillales</taxon>
        <taxon>Paenibacillaceae</taxon>
        <taxon>Paenibacillus</taxon>
    </lineage>
</organism>
<feature type="signal peptide" evidence="9">
    <location>
        <begin position="1"/>
        <end position="20"/>
    </location>
</feature>
<gene>
    <name evidence="11" type="ORF">GCM10010913_19770</name>
</gene>
<keyword evidence="8" id="KW-1133">Transmembrane helix</keyword>
<dbReference type="PANTHER" id="PTHR36108">
    <property type="entry name" value="COLOSSIN-B-RELATED"/>
    <property type="match status" value="1"/>
</dbReference>
<keyword evidence="6" id="KW-0572">Peptidoglycan-anchor</keyword>
<dbReference type="Gene3D" id="2.60.40.10">
    <property type="entry name" value="Immunoglobulins"/>
    <property type="match status" value="4"/>
</dbReference>
<feature type="region of interest" description="Disordered" evidence="7">
    <location>
        <begin position="1310"/>
        <end position="1421"/>
    </location>
</feature>
<feature type="compositionally biased region" description="Acidic residues" evidence="7">
    <location>
        <begin position="1379"/>
        <end position="1388"/>
    </location>
</feature>
<dbReference type="Gene3D" id="2.60.40.1280">
    <property type="match status" value="1"/>
</dbReference>
<evidence type="ECO:0000256" key="8">
    <source>
        <dbReference type="SAM" id="Phobius"/>
    </source>
</evidence>
<dbReference type="InterPro" id="IPR041171">
    <property type="entry name" value="SDR_Ig"/>
</dbReference>
<evidence type="ECO:0000313" key="11">
    <source>
        <dbReference type="EMBL" id="GGF98071.1"/>
    </source>
</evidence>
<dbReference type="InterPro" id="IPR041033">
    <property type="entry name" value="SpaA_PFL_dom_1"/>
</dbReference>
<evidence type="ECO:0000256" key="7">
    <source>
        <dbReference type="SAM" id="MobiDB-lite"/>
    </source>
</evidence>
<protein>
    <recommendedName>
        <fullName evidence="10">Gram-positive cocci surface proteins LPxTG domain-containing protein</fullName>
    </recommendedName>
</protein>
<evidence type="ECO:0000259" key="10">
    <source>
        <dbReference type="PROSITE" id="PS50847"/>
    </source>
</evidence>
<keyword evidence="4" id="KW-0964">Secreted</keyword>
<evidence type="ECO:0000256" key="4">
    <source>
        <dbReference type="ARBA" id="ARBA00022525"/>
    </source>
</evidence>
<feature type="compositionally biased region" description="Polar residues" evidence="7">
    <location>
        <begin position="1360"/>
        <end position="1375"/>
    </location>
</feature>
<sequence>MFLVLVLMLNIMLPSSVTLAEGESEDAAVTAQESVTENVYGSEGPQSGIGITDKFSLITVEMYDDKPIYDENSGALHPNGKRLDSPDYLANADRPVAIIFDWELEDGHPYSAGSAYTFTLPDKFAIPDVLSGSLTGGVGDYVVTPAGTVTFTFNDSIDHGLGYEGQFFVWIEFNKQKFGDGLEQLFEFASAGSIVVNFKNTATDQLIKNVNNPKGFNSDEVEWTVDFNQQEQAIQGAELNDQLGDGLSLKDDIKVYELIVNIDGTVKEGSLFRTEQEFPIKLGDIHKAYRVKYKTHVAAPTEEPFLNREYKNAVTLTGNDGKYSKETSASVYISFNEPLNKKVTNSDTVSTAAGIKRTIDWAIEYNYNLQKIGQPIIKDIFNPNNKVKLKLADNKFNVYKVTIDSYGHALRDALIDKSEYDLQVLQDNAGFETGFTLEFKNTITEAYLIEYQTEIEERVYEDQNVTNSVTFGNIEKSASHWIGELIFRKNVKHEDFNEKEIEWELVLNEDRIEMSNIVIKDDYAGNHMNLLPESIKVNDQELTKSPFKLMPQDDYSEGFTLQLKSGEVIKDPVTITYKTSFDPKAGKPADGAYENRATLTWKDLNGSHQLDKQAKVTPQDFTNNNGRKIGTYSAKDKEITWTVIANYNLFNVENATITDSLTGNQTYIKDSFEVNKLILDSKNNTVSIGEVVTNYNLKIADDDKSFELSLGKIGKEAYQVKYRTSLDGNFPIEGIYSNYAALLDGTTSLFEQKAEVTPKHGGELLYKQGRQEGKTDKAAWKVTINPSQSYIPAGSVLTDTLSDNQILLADSLRLYKTDLPAGNNGEISTIGEPLNKDGNQDNDFFKLEVQDNTFTLTFKKELKTAYILQYESYINADSGERIENEAKFAGRIASVEGNDGAKGIQVSLAGAGGGVSTGNGQLKIHKLDDLNQPIEGVIFELWNASNTALLETLITDSNGNAKTVKKYRYNGKTEGLPYKLKEVSTPSGYLADPDYATDQGKDIYFKDPEVPFTIVNEIIRQGFELIKTDSSDPNKKLKGAKFVLNKITSTFPLGIPIDVLETDTEGRIAKGGLESGKYQLVEITAPEFYELDTRPVTFEIKENQTTFVPLSKTNAWGLDGKLIVTKVNAKDQSAIPGVEFELRDSSNAIVAEGVTDQNGLIKFNNLKYGNYTLVEIKADGYVIEQAETAISINQPETSRTIENKVNDRSVHLSKYNSSKDQRLAGAVFELWEQSPIFDQDGNYLYQLVKDIDTAKLTTDKNGELFLDNLKPNKYHLIEVKAPAGFLLDKTPVQFEISDQQTETIFVEKINTSLPNSGGGDNWNSSGNGGGGGGTTTPVSPTPPHPVNSDKESEPGENPDSRQPGQTDPENRQTVNPEPTTEELTESQEETPITPAAETSDKGRAEGAKNQASKGKVLPKTGESSLLPYQLTGLALIAVGATLYLLRRRQLQTK</sequence>
<dbReference type="InterPro" id="IPR008456">
    <property type="entry name" value="Collagen-bd_dom"/>
</dbReference>
<feature type="domain" description="Gram-positive cocci surface proteins LPxTG" evidence="10">
    <location>
        <begin position="1417"/>
        <end position="1453"/>
    </location>
</feature>
<keyword evidence="5 9" id="KW-0732">Signal</keyword>
<evidence type="ECO:0000256" key="9">
    <source>
        <dbReference type="SAM" id="SignalP"/>
    </source>
</evidence>
<dbReference type="Pfam" id="PF17961">
    <property type="entry name" value="Big_8"/>
    <property type="match status" value="1"/>
</dbReference>
<dbReference type="InterPro" id="IPR013783">
    <property type="entry name" value="Ig-like_fold"/>
</dbReference>
<reference evidence="12" key="1">
    <citation type="journal article" date="2019" name="Int. J. Syst. Evol. Microbiol.">
        <title>The Global Catalogue of Microorganisms (GCM) 10K type strain sequencing project: providing services to taxonomists for standard genome sequencing and annotation.</title>
        <authorList>
            <consortium name="The Broad Institute Genomics Platform"/>
            <consortium name="The Broad Institute Genome Sequencing Center for Infectious Disease"/>
            <person name="Wu L."/>
            <person name="Ma J."/>
        </authorList>
    </citation>
    <scope>NUCLEOTIDE SEQUENCE [LARGE SCALE GENOMIC DNA]</scope>
    <source>
        <strain evidence="12">CGMCC 1.15420</strain>
    </source>
</reference>
<comment type="caution">
    <text evidence="11">The sequence shown here is derived from an EMBL/GenBank/DDBJ whole genome shotgun (WGS) entry which is preliminary data.</text>
</comment>
<dbReference type="SUPFAM" id="SSF49401">
    <property type="entry name" value="Bacterial adhesins"/>
    <property type="match status" value="6"/>
</dbReference>
<dbReference type="Pfam" id="PF00746">
    <property type="entry name" value="Gram_pos_anchor"/>
    <property type="match status" value="1"/>
</dbReference>
<dbReference type="NCBIfam" id="TIGR01167">
    <property type="entry name" value="LPXTG_anchor"/>
    <property type="match status" value="1"/>
</dbReference>
<evidence type="ECO:0000256" key="1">
    <source>
        <dbReference type="ARBA" id="ARBA00004168"/>
    </source>
</evidence>
<proteinExistence type="inferred from homology"/>
<keyword evidence="12" id="KW-1185">Reference proteome</keyword>
<dbReference type="InterPro" id="IPR019931">
    <property type="entry name" value="LPXTG_anchor"/>
</dbReference>
<keyword evidence="3" id="KW-0134">Cell wall</keyword>
<accession>A0ABQ1VVP1</accession>
<evidence type="ECO:0000256" key="3">
    <source>
        <dbReference type="ARBA" id="ARBA00022512"/>
    </source>
</evidence>
<comment type="subcellular location">
    <subcellularLocation>
        <location evidence="1">Secreted</location>
        <location evidence="1">Cell wall</location>
        <topology evidence="1">Peptidoglycan-anchor</topology>
    </subcellularLocation>
</comment>
<keyword evidence="8" id="KW-0812">Transmembrane</keyword>
<dbReference type="InterPro" id="IPR008966">
    <property type="entry name" value="Adhesion_dom_sf"/>
</dbReference>
<feature type="transmembrane region" description="Helical" evidence="8">
    <location>
        <begin position="1425"/>
        <end position="1445"/>
    </location>
</feature>
<name>A0ABQ1VVP1_9BACL</name>
<dbReference type="EMBL" id="BMIW01000011">
    <property type="protein sequence ID" value="GGF98071.1"/>
    <property type="molecule type" value="Genomic_DNA"/>
</dbReference>
<evidence type="ECO:0000256" key="2">
    <source>
        <dbReference type="ARBA" id="ARBA00007257"/>
    </source>
</evidence>
<evidence type="ECO:0000256" key="6">
    <source>
        <dbReference type="ARBA" id="ARBA00023088"/>
    </source>
</evidence>
<comment type="similarity">
    <text evidence="2">Belongs to the serine-aspartate repeat-containing protein (SDr) family.</text>
</comment>
<dbReference type="Gene3D" id="2.60.40.740">
    <property type="match status" value="5"/>
</dbReference>
<dbReference type="PROSITE" id="PS50847">
    <property type="entry name" value="GRAM_POS_ANCHORING"/>
    <property type="match status" value="1"/>
</dbReference>